<evidence type="ECO:0000313" key="2">
    <source>
        <dbReference type="EMBL" id="KMQ87594.1"/>
    </source>
</evidence>
<dbReference type="AlphaFoldDB" id="A0A0J7KBE7"/>
<reference evidence="2 3" key="1">
    <citation type="submission" date="2015-04" db="EMBL/GenBank/DDBJ databases">
        <title>Lasius niger genome sequencing.</title>
        <authorList>
            <person name="Konorov E.A."/>
            <person name="Nikitin M.A."/>
            <person name="Kirill M.V."/>
            <person name="Chang P."/>
        </authorList>
    </citation>
    <scope>NUCLEOTIDE SEQUENCE [LARGE SCALE GENOMIC DNA]</scope>
    <source>
        <tissue evidence="2">Whole</tissue>
    </source>
</reference>
<dbReference type="Proteomes" id="UP000036403">
    <property type="component" value="Unassembled WGS sequence"/>
</dbReference>
<dbReference type="InterPro" id="IPR036691">
    <property type="entry name" value="Endo/exonu/phosph_ase_sf"/>
</dbReference>
<dbReference type="PANTHER" id="PTHR33273:SF4">
    <property type="entry name" value="ENDONUCLEASE_EXONUCLEASE_PHOSPHATASE DOMAIN-CONTAINING PROTEIN"/>
    <property type="match status" value="1"/>
</dbReference>
<organism evidence="2 3">
    <name type="scientific">Lasius niger</name>
    <name type="common">Black garden ant</name>
    <dbReference type="NCBI Taxonomy" id="67767"/>
    <lineage>
        <taxon>Eukaryota</taxon>
        <taxon>Metazoa</taxon>
        <taxon>Ecdysozoa</taxon>
        <taxon>Arthropoda</taxon>
        <taxon>Hexapoda</taxon>
        <taxon>Insecta</taxon>
        <taxon>Pterygota</taxon>
        <taxon>Neoptera</taxon>
        <taxon>Endopterygota</taxon>
        <taxon>Hymenoptera</taxon>
        <taxon>Apocrita</taxon>
        <taxon>Aculeata</taxon>
        <taxon>Formicoidea</taxon>
        <taxon>Formicidae</taxon>
        <taxon>Formicinae</taxon>
        <taxon>Lasius</taxon>
        <taxon>Lasius</taxon>
    </lineage>
</organism>
<evidence type="ECO:0000313" key="3">
    <source>
        <dbReference type="Proteomes" id="UP000036403"/>
    </source>
</evidence>
<feature type="domain" description="Endonuclease/exonuclease/phosphatase" evidence="1">
    <location>
        <begin position="1"/>
        <end position="88"/>
    </location>
</feature>
<protein>
    <submittedName>
        <fullName evidence="2">Pol-like protein</fullName>
    </submittedName>
</protein>
<dbReference type="EMBL" id="LBMM01010225">
    <property type="protein sequence ID" value="KMQ87594.1"/>
    <property type="molecule type" value="Genomic_DNA"/>
</dbReference>
<sequence length="130" mass="14669">MIICGDINGKSSLWSQYVHGPDIEGRKLENAISNLNLCCLNDGDFTWFSSDRSSASSLDITLVTPGMAHFCNWNILDVNHGSDHFPIITKINGLSNKPNFGRPSFSTSNINWNTFREECIRFTNEFSYEL</sequence>
<comment type="caution">
    <text evidence="2">The sequence shown here is derived from an EMBL/GenBank/DDBJ whole genome shotgun (WGS) entry which is preliminary data.</text>
</comment>
<dbReference type="PANTHER" id="PTHR33273">
    <property type="entry name" value="DOMAIN-CONTAINING PROTEIN, PUTATIVE-RELATED"/>
    <property type="match status" value="1"/>
</dbReference>
<dbReference type="InterPro" id="IPR005135">
    <property type="entry name" value="Endo/exonuclease/phosphatase"/>
</dbReference>
<name>A0A0J7KBE7_LASNI</name>
<dbReference type="GO" id="GO:0003824">
    <property type="term" value="F:catalytic activity"/>
    <property type="evidence" value="ECO:0007669"/>
    <property type="project" value="InterPro"/>
</dbReference>
<dbReference type="Pfam" id="PF14529">
    <property type="entry name" value="Exo_endo_phos_2"/>
    <property type="match status" value="1"/>
</dbReference>
<gene>
    <name evidence="2" type="ORF">RF55_13082</name>
</gene>
<proteinExistence type="predicted"/>
<dbReference type="STRING" id="67767.A0A0J7KBE7"/>
<dbReference type="PaxDb" id="67767-A0A0J7KBE7"/>
<dbReference type="SUPFAM" id="SSF56219">
    <property type="entry name" value="DNase I-like"/>
    <property type="match status" value="1"/>
</dbReference>
<dbReference type="OrthoDB" id="8044385at2759"/>
<accession>A0A0J7KBE7</accession>
<keyword evidence="3" id="KW-1185">Reference proteome</keyword>
<dbReference type="Gene3D" id="3.60.10.10">
    <property type="entry name" value="Endonuclease/exonuclease/phosphatase"/>
    <property type="match status" value="1"/>
</dbReference>
<evidence type="ECO:0000259" key="1">
    <source>
        <dbReference type="Pfam" id="PF14529"/>
    </source>
</evidence>